<organism evidence="2 3">
    <name type="scientific">Linnemannia elongata AG-77</name>
    <dbReference type="NCBI Taxonomy" id="1314771"/>
    <lineage>
        <taxon>Eukaryota</taxon>
        <taxon>Fungi</taxon>
        <taxon>Fungi incertae sedis</taxon>
        <taxon>Mucoromycota</taxon>
        <taxon>Mortierellomycotina</taxon>
        <taxon>Mortierellomycetes</taxon>
        <taxon>Mortierellales</taxon>
        <taxon>Mortierellaceae</taxon>
        <taxon>Linnemannia</taxon>
    </lineage>
</organism>
<feature type="region of interest" description="Disordered" evidence="1">
    <location>
        <begin position="123"/>
        <end position="143"/>
    </location>
</feature>
<feature type="compositionally biased region" description="Low complexity" evidence="1">
    <location>
        <begin position="215"/>
        <end position="234"/>
    </location>
</feature>
<dbReference type="PANTHER" id="PTHR13887">
    <property type="entry name" value="GLUTATHIONE S-TRANSFERASE KAPPA"/>
    <property type="match status" value="1"/>
</dbReference>
<feature type="compositionally biased region" description="Low complexity" evidence="1">
    <location>
        <begin position="459"/>
        <end position="468"/>
    </location>
</feature>
<feature type="compositionally biased region" description="Polar residues" evidence="1">
    <location>
        <begin position="179"/>
        <end position="194"/>
    </location>
</feature>
<dbReference type="OrthoDB" id="1930760at2759"/>
<feature type="region of interest" description="Disordered" evidence="1">
    <location>
        <begin position="1"/>
        <end position="22"/>
    </location>
</feature>
<feature type="compositionally biased region" description="Low complexity" evidence="1">
    <location>
        <begin position="123"/>
        <end position="138"/>
    </location>
</feature>
<dbReference type="InterPro" id="IPR036249">
    <property type="entry name" value="Thioredoxin-like_sf"/>
</dbReference>
<dbReference type="EMBL" id="KV442054">
    <property type="protein sequence ID" value="OAQ27777.1"/>
    <property type="molecule type" value="Genomic_DNA"/>
</dbReference>
<feature type="region of interest" description="Disordered" evidence="1">
    <location>
        <begin position="179"/>
        <end position="239"/>
    </location>
</feature>
<feature type="region of interest" description="Disordered" evidence="1">
    <location>
        <begin position="376"/>
        <end position="399"/>
    </location>
</feature>
<dbReference type="Gene3D" id="3.40.30.10">
    <property type="entry name" value="Glutaredoxin"/>
    <property type="match status" value="3"/>
</dbReference>
<feature type="region of interest" description="Disordered" evidence="1">
    <location>
        <begin position="459"/>
        <end position="484"/>
    </location>
</feature>
<name>A0A197JR70_9FUNG</name>
<evidence type="ECO:0008006" key="4">
    <source>
        <dbReference type="Google" id="ProtNLM"/>
    </source>
</evidence>
<reference evidence="2 3" key="1">
    <citation type="submission" date="2016-05" db="EMBL/GenBank/DDBJ databases">
        <title>Genome sequencing reveals origins of a unique bacterial endosymbiosis in the earliest lineages of terrestrial Fungi.</title>
        <authorList>
            <consortium name="DOE Joint Genome Institute"/>
            <person name="Uehling J."/>
            <person name="Gryganskyi A."/>
            <person name="Hameed K."/>
            <person name="Tschaplinski T."/>
            <person name="Misztal P."/>
            <person name="Wu S."/>
            <person name="Desiro A."/>
            <person name="Vande Pol N."/>
            <person name="Du Z.-Y."/>
            <person name="Zienkiewicz A."/>
            <person name="Zienkiewicz K."/>
            <person name="Morin E."/>
            <person name="Tisserant E."/>
            <person name="Splivallo R."/>
            <person name="Hainaut M."/>
            <person name="Henrissat B."/>
            <person name="Ohm R."/>
            <person name="Kuo A."/>
            <person name="Yan J."/>
            <person name="Lipzen A."/>
            <person name="Nolan M."/>
            <person name="Labutti K."/>
            <person name="Barry K."/>
            <person name="Goldstein A."/>
            <person name="Labbe J."/>
            <person name="Schadt C."/>
            <person name="Tuskan G."/>
            <person name="Grigoriev I."/>
            <person name="Martin F."/>
            <person name="Vilgalys R."/>
            <person name="Bonito G."/>
        </authorList>
    </citation>
    <scope>NUCLEOTIDE SEQUENCE [LARGE SCALE GENOMIC DNA]</scope>
    <source>
        <strain evidence="2 3">AG-77</strain>
    </source>
</reference>
<evidence type="ECO:0000313" key="3">
    <source>
        <dbReference type="Proteomes" id="UP000078512"/>
    </source>
</evidence>
<keyword evidence="3" id="KW-1185">Reference proteome</keyword>
<feature type="compositionally biased region" description="Low complexity" evidence="1">
    <location>
        <begin position="9"/>
        <end position="22"/>
    </location>
</feature>
<evidence type="ECO:0000256" key="1">
    <source>
        <dbReference type="SAM" id="MobiDB-lite"/>
    </source>
</evidence>
<dbReference type="SUPFAM" id="SSF52833">
    <property type="entry name" value="Thioredoxin-like"/>
    <property type="match status" value="2"/>
</dbReference>
<proteinExistence type="predicted"/>
<evidence type="ECO:0000313" key="2">
    <source>
        <dbReference type="EMBL" id="OAQ27777.1"/>
    </source>
</evidence>
<dbReference type="AlphaFoldDB" id="A0A197JR70"/>
<dbReference type="STRING" id="1314771.A0A197JR70"/>
<gene>
    <name evidence="2" type="ORF">K457DRAFT_139203</name>
</gene>
<accession>A0A197JR70</accession>
<sequence>MEGCTPVSATSADTTLPQTTTTPLELATATAEATSTAIASTSSDMSLTAALESSCTLSDSFSPADATLATGAADLPRPSHSSPFVVASTADAPSCGGGCTGTSSSSAAEAEVGVAPTMTSIDESTTTTSHNHTHNASNKIDKSKKKRKVVRIDIYSDTTCPWCYITKKRLEKAIHAFQLASSSPSDSTSINADSSVVVHEGCSSNPNPPPPPVKPSAQSSSSDPSPSSSSFATPPINPTLPPCEEEIHFDIHWRPFQLDPQAPREPIRKTKMYHRKFGTEKTLQVQERVAAAGKAEGVIFTYSDQSLYSNTIDSHRVLRFARERLGRLPLGTTREEEAVVVEEEGRRKMVDSGNALNGSYHFQAQDQEDYFPTYTPSNHQEEDSYFPCSPQEEEEEEEEEVDEWGARMEDAMVDELFRSHFERGECSEFETLISCARSVLVQTAAFSAAAAAALSLSLPPSSSSASSLHELNNTNESTEEKEHTARLLKAKEQELIDQQLEELDLYLHSDEGLDEVREEIRVAKEDLGMQGVPMIVIQNEYLLSGAQTTNTFVQVLQRVI</sequence>
<dbReference type="PANTHER" id="PTHR13887:SF41">
    <property type="entry name" value="THIOREDOXIN SUPERFAMILY PROTEIN"/>
    <property type="match status" value="1"/>
</dbReference>
<protein>
    <recommendedName>
        <fullName evidence="4">DSBA-like thioredoxin domain-containing protein</fullName>
    </recommendedName>
</protein>
<dbReference type="Proteomes" id="UP000078512">
    <property type="component" value="Unassembled WGS sequence"/>
</dbReference>